<feature type="transmembrane region" description="Helical" evidence="9">
    <location>
        <begin position="94"/>
        <end position="115"/>
    </location>
</feature>
<dbReference type="SUPFAM" id="SSF161098">
    <property type="entry name" value="MetI-like"/>
    <property type="match status" value="1"/>
</dbReference>
<keyword evidence="5" id="KW-0500">Molybdenum</keyword>
<evidence type="ECO:0000256" key="4">
    <source>
        <dbReference type="ARBA" id="ARBA00022475"/>
    </source>
</evidence>
<evidence type="ECO:0000256" key="9">
    <source>
        <dbReference type="RuleBase" id="RU363032"/>
    </source>
</evidence>
<gene>
    <name evidence="11" type="ORF">K9W45_10415</name>
</gene>
<keyword evidence="8 9" id="KW-0472">Membrane</keyword>
<evidence type="ECO:0000256" key="3">
    <source>
        <dbReference type="ARBA" id="ARBA00022448"/>
    </source>
</evidence>
<dbReference type="Gene3D" id="1.10.3720.10">
    <property type="entry name" value="MetI-like"/>
    <property type="match status" value="1"/>
</dbReference>
<dbReference type="EMBL" id="CP084166">
    <property type="protein sequence ID" value="UJG40240.1"/>
    <property type="molecule type" value="Genomic_DNA"/>
</dbReference>
<dbReference type="PROSITE" id="PS50928">
    <property type="entry name" value="ABC_TM1"/>
    <property type="match status" value="1"/>
</dbReference>
<proteinExistence type="inferred from homology"/>
<dbReference type="CDD" id="cd06261">
    <property type="entry name" value="TM_PBP2"/>
    <property type="match status" value="1"/>
</dbReference>
<sequence length="271" mass="30319">MKVKIKHFTKKISLFYLILYLFSMLALFLLVIPILWMVFSEKPQSLIEILKIEKVQLAILTTFFTATITAIVSIFFGISLGYIFSRKEFFGKNFLITLVDLPLALPHSVAGIALLSVFGRYGLIGQIFPSEYGTIFTRSILGIVIAQLFVSAPILIQGARETFDLIDPDFEIFSHILGASSFTTFRKVVFPQTRKSILASTILCWARAASEFGAVVFMAYYPLTAPVIVFDLYNSQGTNAARPVAVFIIIISTILFALARVGARIMMKEDR</sequence>
<dbReference type="GO" id="GO:0055085">
    <property type="term" value="P:transmembrane transport"/>
    <property type="evidence" value="ECO:0007669"/>
    <property type="project" value="InterPro"/>
</dbReference>
<dbReference type="Proteomes" id="UP001201020">
    <property type="component" value="Chromosome"/>
</dbReference>
<feature type="transmembrane region" description="Helical" evidence="9">
    <location>
        <begin position="135"/>
        <end position="156"/>
    </location>
</feature>
<dbReference type="PANTHER" id="PTHR30183">
    <property type="entry name" value="MOLYBDENUM TRANSPORT SYSTEM PERMEASE PROTEIN MODB"/>
    <property type="match status" value="1"/>
</dbReference>
<dbReference type="PANTHER" id="PTHR30183:SF3">
    <property type="entry name" value="MOLYBDENUM TRANSPORT SYSTEM PERMEASE PROTEIN MODB"/>
    <property type="match status" value="1"/>
</dbReference>
<dbReference type="AlphaFoldDB" id="A0A9Y1FKG5"/>
<evidence type="ECO:0000256" key="8">
    <source>
        <dbReference type="ARBA" id="ARBA00023136"/>
    </source>
</evidence>
<dbReference type="GO" id="GO:0005886">
    <property type="term" value="C:plasma membrane"/>
    <property type="evidence" value="ECO:0007669"/>
    <property type="project" value="UniProtKB-SubCell"/>
</dbReference>
<feature type="transmembrane region" description="Helical" evidence="9">
    <location>
        <begin position="240"/>
        <end position="261"/>
    </location>
</feature>
<dbReference type="InterPro" id="IPR000515">
    <property type="entry name" value="MetI-like"/>
</dbReference>
<evidence type="ECO:0000313" key="11">
    <source>
        <dbReference type="EMBL" id="UJG40240.1"/>
    </source>
</evidence>
<name>A0A9Y1FKG5_9ARCH</name>
<dbReference type="Pfam" id="PF00528">
    <property type="entry name" value="BPD_transp_1"/>
    <property type="match status" value="1"/>
</dbReference>
<dbReference type="InterPro" id="IPR035906">
    <property type="entry name" value="MetI-like_sf"/>
</dbReference>
<accession>A0A9Y1FKG5</accession>
<keyword evidence="3 9" id="KW-0813">Transport</keyword>
<keyword evidence="7 9" id="KW-1133">Transmembrane helix</keyword>
<protein>
    <submittedName>
        <fullName evidence="11">ABC transporter permease</fullName>
    </submittedName>
</protein>
<feature type="transmembrane region" description="Helical" evidence="9">
    <location>
        <begin position="12"/>
        <end position="39"/>
    </location>
</feature>
<evidence type="ECO:0000259" key="10">
    <source>
        <dbReference type="PROSITE" id="PS50928"/>
    </source>
</evidence>
<keyword evidence="4" id="KW-1003">Cell membrane</keyword>
<evidence type="ECO:0000256" key="7">
    <source>
        <dbReference type="ARBA" id="ARBA00022989"/>
    </source>
</evidence>
<evidence type="ECO:0000256" key="6">
    <source>
        <dbReference type="ARBA" id="ARBA00022692"/>
    </source>
</evidence>
<evidence type="ECO:0000256" key="2">
    <source>
        <dbReference type="ARBA" id="ARBA00009306"/>
    </source>
</evidence>
<feature type="transmembrane region" description="Helical" evidence="9">
    <location>
        <begin position="196"/>
        <end position="220"/>
    </location>
</feature>
<comment type="similarity">
    <text evidence="2 9">Belongs to the binding-protein-dependent transport system permease family.</text>
</comment>
<organism evidence="11">
    <name type="scientific">Candidatus Heimdallarchaeum aukensis</name>
    <dbReference type="NCBI Taxonomy" id="2876573"/>
    <lineage>
        <taxon>Archaea</taxon>
        <taxon>Promethearchaeati</taxon>
        <taxon>Candidatus Heimdallarchaeota</taxon>
        <taxon>Candidatus Heimdallarchaeia (ex Rinke et al. 2021) (nom. nud.)</taxon>
        <taxon>Candidatus Heimdallarchaeales</taxon>
        <taxon>Candidatus Heimdallarchaeaceae</taxon>
        <taxon>Candidatus Heimdallarchaeum</taxon>
    </lineage>
</organism>
<evidence type="ECO:0000256" key="5">
    <source>
        <dbReference type="ARBA" id="ARBA00022505"/>
    </source>
</evidence>
<comment type="subcellular location">
    <subcellularLocation>
        <location evidence="1 9">Cell membrane</location>
        <topology evidence="1 9">Multi-pass membrane protein</topology>
    </subcellularLocation>
</comment>
<keyword evidence="6 9" id="KW-0812">Transmembrane</keyword>
<reference evidence="11" key="1">
    <citation type="journal article" date="2022" name="Nat. Microbiol.">
        <title>Unique mobile elements and scalable gene flow at the prokaryote-eukaryote boundary revealed by circularized Asgard archaea genomes.</title>
        <authorList>
            <person name="Wu F."/>
            <person name="Speth D.R."/>
            <person name="Philosof A."/>
            <person name="Cremiere A."/>
            <person name="Narayanan A."/>
            <person name="Barco R.A."/>
            <person name="Connon S.A."/>
            <person name="Amend J.P."/>
            <person name="Antoshechkin I.A."/>
            <person name="Orphan V.J."/>
        </authorList>
    </citation>
    <scope>NUCLEOTIDE SEQUENCE</scope>
    <source>
        <strain evidence="11">PM71</strain>
    </source>
</reference>
<feature type="transmembrane region" description="Helical" evidence="9">
    <location>
        <begin position="59"/>
        <end position="82"/>
    </location>
</feature>
<evidence type="ECO:0000256" key="1">
    <source>
        <dbReference type="ARBA" id="ARBA00004651"/>
    </source>
</evidence>
<feature type="domain" description="ABC transmembrane type-1" evidence="10">
    <location>
        <begin position="59"/>
        <end position="259"/>
    </location>
</feature>